<dbReference type="CTD" id="3617"/>
<keyword evidence="10" id="KW-0675">Receptor</keyword>
<keyword evidence="11" id="KW-0325">Glycoprotein</keyword>
<dbReference type="GeneID" id="100496539"/>
<keyword evidence="13" id="KW-0373">Hyaluronic acid</keyword>
<feature type="chain" id="PRO_5044662972" description="Interphotoreceptor matrix proteoglycan 1" evidence="17">
    <location>
        <begin position="19"/>
        <end position="1047"/>
    </location>
</feature>
<dbReference type="GO" id="GO:0005540">
    <property type="term" value="F:hyaluronic acid binding"/>
    <property type="evidence" value="ECO:0007669"/>
    <property type="project" value="UniProtKB-KW"/>
</dbReference>
<evidence type="ECO:0000256" key="1">
    <source>
        <dbReference type="ARBA" id="ARBA00004437"/>
    </source>
</evidence>
<feature type="domain" description="SEA" evidence="18">
    <location>
        <begin position="224"/>
        <end position="344"/>
    </location>
</feature>
<dbReference type="KEGG" id="xtr:100496539"/>
<dbReference type="GO" id="GO:0007601">
    <property type="term" value="P:visual perception"/>
    <property type="evidence" value="ECO:0007669"/>
    <property type="project" value="InterPro"/>
</dbReference>
<sequence>MVCKGGLVLIIIYISIHCFENKEIISKSVHPGNHITDTPPSKTSVKIPRISTIRRLFDVKRHRIKRSSVFPAGVKVCPQESLKQVLDSHLAYYKLRVCQEAVWEAYRIFLDRIPQTAEYQRWVDACQQESFCIFEIGKNFSSSQEHSEIIQQRVKYKTFTERKDEMITETTLSPAVIEDSSFSTNDLSMSLETLNDTLLNEIISDTKEPLKELEVTNLVPEQPVQQIVEFTVTLTNQEFTDEQRDPSSLQYQELTKSFQLQMEKVFEKLPGFKEIWVVGFRQKKENDGSDSIVVGYAVVFERSFDSKNNIDETPTITSNNVENGSIQEPKEMSYTVTELQNMVAMALRDDQSLPVDLHTLWFADDPEKSFGHLETDNESLVTIPPSKIKGEAVNAEQPLVNPIAVTTEQDFSIPMDFSTVHVPTEGISTLSAEQYQSNEYHQLIPEDNFSDSSNIKNKDISIDEAYDSHINENDINDLETLNTNVVTTPDNQLSYSHFTEAEHISFNEDDLVLVYSTVVPHIESFTLTEQSEHNDEEIQEFNTIMLSNTTDIELLNVKDLLEISGDSSLSSTENAHGHITLGQTEGESSVETYITPAYPFAMDIKNITDFPLVDHLAGKDKLLISEMGPSGDYEEDLSYSPPTSTYPASMFSEDSISPTVSLSASTIKTSAYIDSNDILSTTPSIGMQFEGPTIDNPNKSSQLTAAYEITSPPVAPVSSEVSDEKTLTTSPQIIIPNSSENNQHITSAYLQGDMATPPVTFTDIYNTNDPDAIELGFLTPVLTDHRSETTLASENLVFEVTTGVDKATIRSTDENEYSTEDISGDGSLFSLTSESSALEHSTTGSDATVNKGNELVVFFSLRVTNMPFSDDLFNKSSPEYKALEQQFLYLLLPYLQSNLTGFKEIEILNFKKGSVIVNSKLKFAKSVPYNVTKAVQCVLEDFCNAVQLLNLKIDSHSLDIEPADHADACKFMACDEFSECSINSRTKEAACLCKAGYKSLDGLPCQSVCELEPNYCADGQTCEIVKGQGAVCRSPEISFEPKLKTGV</sequence>
<evidence type="ECO:0000256" key="3">
    <source>
        <dbReference type="ARBA" id="ARBA00004593"/>
    </source>
</evidence>
<dbReference type="OMA" id="VCQQETF"/>
<organism evidence="19">
    <name type="scientific">Xenopus tropicalis</name>
    <name type="common">Western clawed frog</name>
    <name type="synonym">Silurana tropicalis</name>
    <dbReference type="NCBI Taxonomy" id="8364"/>
    <lineage>
        <taxon>Eukaryota</taxon>
        <taxon>Metazoa</taxon>
        <taxon>Chordata</taxon>
        <taxon>Craniata</taxon>
        <taxon>Vertebrata</taxon>
        <taxon>Euteleostomi</taxon>
        <taxon>Amphibia</taxon>
        <taxon>Batrachia</taxon>
        <taxon>Anura</taxon>
        <taxon>Pipoidea</taxon>
        <taxon>Pipidae</taxon>
        <taxon>Xenopodinae</taxon>
        <taxon>Xenopus</taxon>
        <taxon>Silurana</taxon>
    </lineage>
</organism>
<dbReference type="PROSITE" id="PS01186">
    <property type="entry name" value="EGF_2"/>
    <property type="match status" value="1"/>
</dbReference>
<dbReference type="InterPro" id="IPR036364">
    <property type="entry name" value="SEA_dom_sf"/>
</dbReference>
<evidence type="ECO:0000313" key="20">
    <source>
        <dbReference type="Proteomes" id="UP000008143"/>
    </source>
</evidence>
<dbReference type="Pfam" id="PF01390">
    <property type="entry name" value="SEA"/>
    <property type="match status" value="2"/>
</dbReference>
<evidence type="ECO:0000313" key="22">
    <source>
        <dbReference type="Xenbase" id="XB-GENE-6467240"/>
    </source>
</evidence>
<dbReference type="GO" id="GO:0033165">
    <property type="term" value="C:interphotoreceptor matrix"/>
    <property type="evidence" value="ECO:0007669"/>
    <property type="project" value="UniProtKB-SubCell"/>
</dbReference>
<dbReference type="Xenbase" id="XB-GENE-6467240">
    <property type="gene designation" value="impg1"/>
</dbReference>
<keyword evidence="9" id="KW-0730">Sialic acid</keyword>
<feature type="domain" description="SEA" evidence="18">
    <location>
        <begin position="853"/>
        <end position="965"/>
    </location>
</feature>
<comment type="subcellular location">
    <subcellularLocation>
        <location evidence="2">Cell projection</location>
        <location evidence="2">Cilium</location>
        <location evidence="2">Photoreceptor outer segment</location>
    </subcellularLocation>
    <subcellularLocation>
        <location evidence="1">Photoreceptor inner segment</location>
    </subcellularLocation>
    <subcellularLocation>
        <location evidence="3">Secreted</location>
        <location evidence="3">Extracellular space</location>
        <location evidence="3">Extracellular matrix</location>
        <location evidence="3">Interphotoreceptor matrix</location>
    </subcellularLocation>
</comment>
<dbReference type="GeneTree" id="ENSGT00530000063503"/>
<name>A0A803JUS8_XENTR</name>
<reference evidence="19" key="2">
    <citation type="submission" date="2021-03" db="UniProtKB">
        <authorList>
            <consortium name="Ensembl"/>
        </authorList>
    </citation>
    <scope>IDENTIFICATION</scope>
</reference>
<dbReference type="InterPro" id="IPR039861">
    <property type="entry name" value="IMPG"/>
</dbReference>
<proteinExistence type="predicted"/>
<feature type="signal peptide" evidence="17">
    <location>
        <begin position="1"/>
        <end position="18"/>
    </location>
</feature>
<gene>
    <name evidence="19 21 22" type="primary">impg1</name>
</gene>
<keyword evidence="4" id="KW-0964">Secreted</keyword>
<reference evidence="19" key="1">
    <citation type="journal article" date="2010" name="Science">
        <title>The genome of the Western clawed frog Xenopus tropicalis.</title>
        <authorList>
            <person name="Hellsten U."/>
            <person name="Harland R.M."/>
            <person name="Gilchrist M.J."/>
            <person name="Hendrix D."/>
            <person name="Jurka J."/>
            <person name="Kapitonov V."/>
            <person name="Ovcharenko I."/>
            <person name="Putnam N.H."/>
            <person name="Shu S."/>
            <person name="Taher L."/>
            <person name="Blitz I.L."/>
            <person name="Blumberg B."/>
            <person name="Dichmann D.S."/>
            <person name="Dubchak I."/>
            <person name="Amaya E."/>
            <person name="Detter J.C."/>
            <person name="Fletcher R."/>
            <person name="Gerhard D.S."/>
            <person name="Goodstein D."/>
            <person name="Graves T."/>
            <person name="Grigoriev I.V."/>
            <person name="Grimwood J."/>
            <person name="Kawashima T."/>
            <person name="Lindquist E."/>
            <person name="Lucas S.M."/>
            <person name="Mead P.E."/>
            <person name="Mitros T."/>
            <person name="Ogino H."/>
            <person name="Ohta Y."/>
            <person name="Poliakov A.V."/>
            <person name="Pollet N."/>
            <person name="Robert J."/>
            <person name="Salamov A."/>
            <person name="Sater A.K."/>
            <person name="Schmutz J."/>
            <person name="Terry A."/>
            <person name="Vize P.D."/>
            <person name="Warren W.C."/>
            <person name="Wells D."/>
            <person name="Wills A."/>
            <person name="Wilson R.K."/>
            <person name="Zimmerman L.B."/>
            <person name="Zorn A.M."/>
            <person name="Grainger R."/>
            <person name="Grammer T."/>
            <person name="Khokha M.K."/>
            <person name="Richardson P.M."/>
            <person name="Rokhsar D.S."/>
        </authorList>
    </citation>
    <scope>NUCLEOTIDE SEQUENCE [LARGE SCALE GENOMIC DNA]</scope>
    <source>
        <strain evidence="19">Nigerian</strain>
    </source>
</reference>
<reference evidence="21" key="3">
    <citation type="submission" date="2025-04" db="UniProtKB">
        <authorList>
            <consortium name="RefSeq"/>
        </authorList>
    </citation>
    <scope>IDENTIFICATION</scope>
    <source>
        <strain evidence="21">Nigerian</strain>
        <tissue evidence="21">Liver and blood</tissue>
    </source>
</reference>
<dbReference type="InterPro" id="IPR000742">
    <property type="entry name" value="EGF"/>
</dbReference>
<evidence type="ECO:0000256" key="5">
    <source>
        <dbReference type="ARBA" id="ARBA00022530"/>
    </source>
</evidence>
<dbReference type="PANTHER" id="PTHR12199:SF3">
    <property type="entry name" value="INTERPHOTORECEPTOR MATRIX PROTEOGLYCAN 1"/>
    <property type="match status" value="1"/>
</dbReference>
<evidence type="ECO:0000256" key="9">
    <source>
        <dbReference type="ARBA" id="ARBA00022981"/>
    </source>
</evidence>
<dbReference type="GO" id="GO:0001750">
    <property type="term" value="C:photoreceptor outer segment"/>
    <property type="evidence" value="ECO:0007669"/>
    <property type="project" value="UniProtKB-SubCell"/>
</dbReference>
<dbReference type="GO" id="GO:0001917">
    <property type="term" value="C:photoreceptor inner segment"/>
    <property type="evidence" value="ECO:0007669"/>
    <property type="project" value="UniProtKB-SubCell"/>
</dbReference>
<dbReference type="SUPFAM" id="SSF82671">
    <property type="entry name" value="SEA domain"/>
    <property type="match status" value="2"/>
</dbReference>
<evidence type="ECO:0000256" key="13">
    <source>
        <dbReference type="ARBA" id="ARBA00023290"/>
    </source>
</evidence>
<dbReference type="RefSeq" id="XP_031758749.1">
    <property type="nucleotide sequence ID" value="XM_031902889.1"/>
</dbReference>
<dbReference type="Gene3D" id="3.30.70.960">
    <property type="entry name" value="SEA domain"/>
    <property type="match status" value="2"/>
</dbReference>
<keyword evidence="6" id="KW-0358">Heparin-binding</keyword>
<accession>A0A803JUS8</accession>
<evidence type="ECO:0000256" key="14">
    <source>
        <dbReference type="ARBA" id="ARBA00040753"/>
    </source>
</evidence>
<dbReference type="PROSITE" id="PS50024">
    <property type="entry name" value="SEA"/>
    <property type="match status" value="2"/>
</dbReference>
<dbReference type="OrthoDB" id="9908153at2759"/>
<evidence type="ECO:0000313" key="19">
    <source>
        <dbReference type="Ensembl" id="ENSXETP00000111734"/>
    </source>
</evidence>
<protein>
    <recommendedName>
        <fullName evidence="14">Interphotoreceptor matrix proteoglycan 1</fullName>
    </recommendedName>
    <alternativeName>
        <fullName evidence="15">Sialoprotein associated with cones and rods</fullName>
    </alternativeName>
</protein>
<keyword evidence="5" id="KW-0272">Extracellular matrix</keyword>
<keyword evidence="7 17" id="KW-0732">Signal</keyword>
<evidence type="ECO:0000256" key="8">
    <source>
        <dbReference type="ARBA" id="ARBA00022737"/>
    </source>
</evidence>
<evidence type="ECO:0000256" key="6">
    <source>
        <dbReference type="ARBA" id="ARBA00022674"/>
    </source>
</evidence>
<keyword evidence="12" id="KW-0966">Cell projection</keyword>
<dbReference type="PANTHER" id="PTHR12199">
    <property type="entry name" value="INTERPHOTORECEPTOR MATRIX PROTEOGLYCAN"/>
    <property type="match status" value="1"/>
</dbReference>
<dbReference type="Bgee" id="ENSXETG00000003611">
    <property type="expression patterns" value="Expressed in anatomical structure and 2 other cell types or tissues"/>
</dbReference>
<dbReference type="GO" id="GO:0008201">
    <property type="term" value="F:heparin binding"/>
    <property type="evidence" value="ECO:0007669"/>
    <property type="project" value="UniProtKB-KW"/>
</dbReference>
<keyword evidence="20" id="KW-1185">Reference proteome</keyword>
<evidence type="ECO:0000256" key="7">
    <source>
        <dbReference type="ARBA" id="ARBA00022729"/>
    </source>
</evidence>
<dbReference type="Ensembl" id="ENSXETT00000106596">
    <property type="protein sequence ID" value="ENSXETP00000111734"/>
    <property type="gene ID" value="ENSXETG00000003611"/>
</dbReference>
<evidence type="ECO:0000256" key="10">
    <source>
        <dbReference type="ARBA" id="ARBA00023170"/>
    </source>
</evidence>
<dbReference type="AGR" id="Xenbase:XB-GENE-6467240"/>
<keyword evidence="8" id="KW-0677">Repeat</keyword>
<evidence type="ECO:0000313" key="21">
    <source>
        <dbReference type="RefSeq" id="XP_031758749.1"/>
    </source>
</evidence>
<comment type="function">
    <text evidence="16">Chondroitin sulfate-, heparin- and hyaluronan-binding protein. May serve to form a basic macromolecular scaffold comprising the insoluble interphotoreceptor matrix.</text>
</comment>
<evidence type="ECO:0000256" key="4">
    <source>
        <dbReference type="ARBA" id="ARBA00022525"/>
    </source>
</evidence>
<dbReference type="SMART" id="SM00200">
    <property type="entry name" value="SEA"/>
    <property type="match status" value="2"/>
</dbReference>
<evidence type="ECO:0000256" key="17">
    <source>
        <dbReference type="SAM" id="SignalP"/>
    </source>
</evidence>
<dbReference type="InterPro" id="IPR000082">
    <property type="entry name" value="SEA_dom"/>
</dbReference>
<dbReference type="AlphaFoldDB" id="A0A803JUS8"/>
<evidence type="ECO:0000256" key="12">
    <source>
        <dbReference type="ARBA" id="ARBA00023273"/>
    </source>
</evidence>
<evidence type="ECO:0000256" key="15">
    <source>
        <dbReference type="ARBA" id="ARBA00042018"/>
    </source>
</evidence>
<evidence type="ECO:0000256" key="11">
    <source>
        <dbReference type="ARBA" id="ARBA00023180"/>
    </source>
</evidence>
<evidence type="ECO:0000259" key="18">
    <source>
        <dbReference type="PROSITE" id="PS50024"/>
    </source>
</evidence>
<evidence type="ECO:0000256" key="2">
    <source>
        <dbReference type="ARBA" id="ARBA00004504"/>
    </source>
</evidence>
<dbReference type="Proteomes" id="UP000008143">
    <property type="component" value="Chromosome 5"/>
</dbReference>
<evidence type="ECO:0000256" key="16">
    <source>
        <dbReference type="ARBA" id="ARBA00045407"/>
    </source>
</evidence>